<feature type="domain" description="Liprin-alpha CC2" evidence="4">
    <location>
        <begin position="264"/>
        <end position="398"/>
    </location>
</feature>
<keyword evidence="6" id="KW-1185">Reference proteome</keyword>
<organism evidence="5 6">
    <name type="scientific">Meloidogyne graminicola</name>
    <dbReference type="NCBI Taxonomy" id="189291"/>
    <lineage>
        <taxon>Eukaryota</taxon>
        <taxon>Metazoa</taxon>
        <taxon>Ecdysozoa</taxon>
        <taxon>Nematoda</taxon>
        <taxon>Chromadorea</taxon>
        <taxon>Rhabditida</taxon>
        <taxon>Tylenchina</taxon>
        <taxon>Tylenchomorpha</taxon>
        <taxon>Tylenchoidea</taxon>
        <taxon>Meloidogynidae</taxon>
        <taxon>Meloidogyninae</taxon>
        <taxon>Meloidogyne</taxon>
    </lineage>
</organism>
<feature type="coiled-coil region" evidence="2">
    <location>
        <begin position="197"/>
        <end position="398"/>
    </location>
</feature>
<dbReference type="Pfam" id="PF25526">
    <property type="entry name" value="LIP-1"/>
    <property type="match status" value="1"/>
</dbReference>
<dbReference type="OrthoDB" id="2132119at2759"/>
<dbReference type="InterPro" id="IPR057892">
    <property type="entry name" value="LIP-1_CC2"/>
</dbReference>
<sequence length="399" mass="46118">MSWNNFNIPPTVSEVAVDERLHQNGDPGSSIGVNDDSDEASSDTIRALHDSKLEPLMISMLEQRDKLQEQLVRMQKRIEDADERCRDAIRERDSFKRQLETTRQDLPSEVQTLTRELAHCREQLYEKEEEIVELKAERNNTRLLLEHLECLVSKHEKSLRFTVVKRHSQINRDNSVSSEVEVLKALKSLFEHHKALEEKVRERLKVAIERVQSLEVELNGKVEENAALKSKLSKAIAEAKKNTNENENNIAESDEKQFNKVNAPKIFELQEQLDRMSQELATTINQANELNSRNAELEAELSTAGKEVRQAKEQATAAEQQFQELQAQRDEQEDRINLLESRILSAQRESACLRELNDKLEFQLANKDATMRLNEEKLHNLHERFELAEQQLAQSLKKG</sequence>
<protein>
    <recommendedName>
        <fullName evidence="4">Liprin-alpha CC2 domain-containing protein</fullName>
    </recommendedName>
</protein>
<dbReference type="PANTHER" id="PTHR12587">
    <property type="entry name" value="LAR INTERACTING PROTEIN LIP -RELATED PROTEIN"/>
    <property type="match status" value="1"/>
</dbReference>
<evidence type="ECO:0000256" key="1">
    <source>
        <dbReference type="ARBA" id="ARBA00022737"/>
    </source>
</evidence>
<proteinExistence type="predicted"/>
<dbReference type="Gene3D" id="1.20.5.170">
    <property type="match status" value="1"/>
</dbReference>
<name>A0A8S9ZEJ6_9BILA</name>
<dbReference type="Proteomes" id="UP000605970">
    <property type="component" value="Unassembled WGS sequence"/>
</dbReference>
<keyword evidence="1" id="KW-0677">Repeat</keyword>
<dbReference type="GO" id="GO:0048786">
    <property type="term" value="C:presynaptic active zone"/>
    <property type="evidence" value="ECO:0007669"/>
    <property type="project" value="TreeGrafter"/>
</dbReference>
<evidence type="ECO:0000256" key="2">
    <source>
        <dbReference type="SAM" id="Coils"/>
    </source>
</evidence>
<dbReference type="EMBL" id="JABEBT010000126">
    <property type="protein sequence ID" value="KAF7630889.1"/>
    <property type="molecule type" value="Genomic_DNA"/>
</dbReference>
<keyword evidence="2" id="KW-0175">Coiled coil</keyword>
<evidence type="ECO:0000259" key="4">
    <source>
        <dbReference type="Pfam" id="PF25526"/>
    </source>
</evidence>
<evidence type="ECO:0000313" key="6">
    <source>
        <dbReference type="Proteomes" id="UP000605970"/>
    </source>
</evidence>
<dbReference type="PANTHER" id="PTHR12587:SF20">
    <property type="entry name" value="LIPRIN-ALPHA, ISOFORM E"/>
    <property type="match status" value="1"/>
</dbReference>
<dbReference type="AlphaFoldDB" id="A0A8S9ZEJ6"/>
<dbReference type="InterPro" id="IPR029515">
    <property type="entry name" value="Liprin"/>
</dbReference>
<feature type="region of interest" description="Disordered" evidence="3">
    <location>
        <begin position="22"/>
        <end position="41"/>
    </location>
</feature>
<reference evidence="5" key="1">
    <citation type="journal article" date="2020" name="Ecol. Evol.">
        <title>Genome structure and content of the rice root-knot nematode (Meloidogyne graminicola).</title>
        <authorList>
            <person name="Phan N.T."/>
            <person name="Danchin E.G.J."/>
            <person name="Klopp C."/>
            <person name="Perfus-Barbeoch L."/>
            <person name="Kozlowski D.K."/>
            <person name="Koutsovoulos G.D."/>
            <person name="Lopez-Roques C."/>
            <person name="Bouchez O."/>
            <person name="Zahm M."/>
            <person name="Besnard G."/>
            <person name="Bellafiore S."/>
        </authorList>
    </citation>
    <scope>NUCLEOTIDE SEQUENCE</scope>
    <source>
        <strain evidence="5">VN-18</strain>
    </source>
</reference>
<accession>A0A8S9ZEJ6</accession>
<evidence type="ECO:0000313" key="5">
    <source>
        <dbReference type="EMBL" id="KAF7630889.1"/>
    </source>
</evidence>
<gene>
    <name evidence="5" type="ORF">Mgra_00008855</name>
</gene>
<feature type="coiled-coil region" evidence="2">
    <location>
        <begin position="57"/>
        <end position="151"/>
    </location>
</feature>
<comment type="caution">
    <text evidence="5">The sequence shown here is derived from an EMBL/GenBank/DDBJ whole genome shotgun (WGS) entry which is preliminary data.</text>
</comment>
<evidence type="ECO:0000256" key="3">
    <source>
        <dbReference type="SAM" id="MobiDB-lite"/>
    </source>
</evidence>
<dbReference type="GO" id="GO:0050808">
    <property type="term" value="P:synapse organization"/>
    <property type="evidence" value="ECO:0007669"/>
    <property type="project" value="TreeGrafter"/>
</dbReference>